<dbReference type="PANTHER" id="PTHR22726:SF1">
    <property type="entry name" value="METALLOENDOPEPTIDASE OMA1, MITOCHONDRIAL"/>
    <property type="match status" value="1"/>
</dbReference>
<evidence type="ECO:0000256" key="1">
    <source>
        <dbReference type="ARBA" id="ARBA00001947"/>
    </source>
</evidence>
<feature type="compositionally biased region" description="Low complexity" evidence="7">
    <location>
        <begin position="337"/>
        <end position="352"/>
    </location>
</feature>
<dbReference type="AlphaFoldDB" id="F2UFI1"/>
<gene>
    <name evidence="9" type="ORF">PTSG_06619</name>
</gene>
<organism evidence="10">
    <name type="scientific">Salpingoeca rosetta (strain ATCC 50818 / BSB-021)</name>
    <dbReference type="NCBI Taxonomy" id="946362"/>
    <lineage>
        <taxon>Eukaryota</taxon>
        <taxon>Choanoflagellata</taxon>
        <taxon>Craspedida</taxon>
        <taxon>Salpingoecidae</taxon>
        <taxon>Salpingoeca</taxon>
    </lineage>
</organism>
<dbReference type="GeneID" id="16072565"/>
<evidence type="ECO:0000256" key="4">
    <source>
        <dbReference type="ARBA" id="ARBA00022801"/>
    </source>
</evidence>
<dbReference type="InterPro" id="IPR001915">
    <property type="entry name" value="Peptidase_M48"/>
</dbReference>
<keyword evidence="2" id="KW-0645">Protease</keyword>
<feature type="region of interest" description="Disordered" evidence="7">
    <location>
        <begin position="36"/>
        <end position="62"/>
    </location>
</feature>
<reference evidence="9" key="1">
    <citation type="submission" date="2009-08" db="EMBL/GenBank/DDBJ databases">
        <title>Annotation of Salpingoeca rosetta.</title>
        <authorList>
            <consortium name="The Broad Institute Genome Sequencing Platform"/>
            <person name="Russ C."/>
            <person name="Cuomo C."/>
            <person name="Burger G."/>
            <person name="Gray M.W."/>
            <person name="Holland P.W.H."/>
            <person name="King N."/>
            <person name="Lang F.B.F."/>
            <person name="Roger A.J."/>
            <person name="Ruiz-Trillo I."/>
            <person name="Young S.K."/>
            <person name="Zeng Q."/>
            <person name="Gargeya S."/>
            <person name="Alvarado L."/>
            <person name="Berlin A."/>
            <person name="Chapman S.B."/>
            <person name="Chen Z."/>
            <person name="Freedman E."/>
            <person name="Gellesch M."/>
            <person name="Goldberg J."/>
            <person name="Griggs A."/>
            <person name="Gujja S."/>
            <person name="Heilman E."/>
            <person name="Heiman D."/>
            <person name="Howarth C."/>
            <person name="Mehta T."/>
            <person name="Neiman D."/>
            <person name="Pearson M."/>
            <person name="Roberts A."/>
            <person name="Saif S."/>
            <person name="Shea T."/>
            <person name="Shenoy N."/>
            <person name="Sisk P."/>
            <person name="Stolte C."/>
            <person name="Sykes S."/>
            <person name="White J."/>
            <person name="Yandava C."/>
            <person name="Haas B."/>
            <person name="Nusbaum C."/>
            <person name="Birren B."/>
        </authorList>
    </citation>
    <scope>NUCLEOTIDE SEQUENCE [LARGE SCALE GENOMIC DNA]</scope>
    <source>
        <strain evidence="9">ATCC 50818</strain>
    </source>
</reference>
<dbReference type="KEGG" id="sre:PTSG_06619"/>
<accession>F2UFI1</accession>
<comment type="cofactor">
    <cofactor evidence="1">
        <name>Zn(2+)</name>
        <dbReference type="ChEBI" id="CHEBI:29105"/>
    </cofactor>
</comment>
<evidence type="ECO:0000313" key="10">
    <source>
        <dbReference type="Proteomes" id="UP000007799"/>
    </source>
</evidence>
<evidence type="ECO:0000256" key="7">
    <source>
        <dbReference type="SAM" id="MobiDB-lite"/>
    </source>
</evidence>
<dbReference type="Gene3D" id="3.30.2010.10">
    <property type="entry name" value="Metalloproteases ('zincins'), catalytic domain"/>
    <property type="match status" value="1"/>
</dbReference>
<evidence type="ECO:0000259" key="8">
    <source>
        <dbReference type="Pfam" id="PF01435"/>
    </source>
</evidence>
<dbReference type="eggNOG" id="KOG2661">
    <property type="taxonomic scope" value="Eukaryota"/>
</dbReference>
<dbReference type="Proteomes" id="UP000007799">
    <property type="component" value="Unassembled WGS sequence"/>
</dbReference>
<dbReference type="PANTHER" id="PTHR22726">
    <property type="entry name" value="METALLOENDOPEPTIDASE OMA1"/>
    <property type="match status" value="1"/>
</dbReference>
<feature type="compositionally biased region" description="Low complexity" evidence="7">
    <location>
        <begin position="412"/>
        <end position="427"/>
    </location>
</feature>
<dbReference type="OrthoDB" id="7464992at2759"/>
<proteinExistence type="predicted"/>
<keyword evidence="3" id="KW-0479">Metal-binding</keyword>
<feature type="compositionally biased region" description="Basic and acidic residues" evidence="7">
    <location>
        <begin position="316"/>
        <end position="328"/>
    </location>
</feature>
<evidence type="ECO:0000256" key="2">
    <source>
        <dbReference type="ARBA" id="ARBA00022670"/>
    </source>
</evidence>
<dbReference type="GO" id="GO:0004222">
    <property type="term" value="F:metalloendopeptidase activity"/>
    <property type="evidence" value="ECO:0007669"/>
    <property type="project" value="InterPro"/>
</dbReference>
<sequence length="551" mass="61706">MPGVLSRLAATPIARRVIRHMTTFVRPGTSAALKLRGGGAAQCPKPPPSSGSTPGSVQRPCYGRDASPEKCANCHVFPCNKIMMQRFQGRDYSFRANRGRPWLWFFATAGIYVVLNTEQVPITDRYRVRLVPEFLERRMDEDYDQTIVNALTTRALPVESMEHQRIQSIGDQLCKANGLPPMEYFVIDDDEENAFVSAGGKVIFYTGLLRVLDSVDEVAVVLSHELGHYVARHSSERTGIDWLKACLQAIFDLDGSDTANKVSTMALTLPKSRSVEREADHIGLILLARACFNLNAAPKAWEKLHASKLRHLEERQREFEETQEHRTEMQAAQRLMDTSTRSSSSRRYARGSGARHGGGDGDDGDAQEVQQRWNTGSEHSARHSEQARESDNAQQQQQQQRGHYYDQHGRVSGSSSRSSGGAQSSDGLVGNVRAVVSSVLTSSANAFLEDSIEPETFAERLWATHPTHTERLDHFRLDGPWMEAARGEQERYCNCCEALRPVPAFHETRPLRWWLRATKDRVAREHMLLMQQEGGDGFDGDGDGDGDGRRR</sequence>
<evidence type="ECO:0000313" key="9">
    <source>
        <dbReference type="EMBL" id="EGD75549.1"/>
    </source>
</evidence>
<dbReference type="RefSeq" id="XP_004992006.1">
    <property type="nucleotide sequence ID" value="XM_004991949.1"/>
</dbReference>
<protein>
    <recommendedName>
        <fullName evidence="8">Peptidase M48 domain-containing protein</fullName>
    </recommendedName>
</protein>
<name>F2UFI1_SALR5</name>
<feature type="compositionally biased region" description="Polar residues" evidence="7">
    <location>
        <begin position="368"/>
        <end position="378"/>
    </location>
</feature>
<dbReference type="GO" id="GO:0016020">
    <property type="term" value="C:membrane"/>
    <property type="evidence" value="ECO:0007669"/>
    <property type="project" value="TreeGrafter"/>
</dbReference>
<dbReference type="GO" id="GO:0051603">
    <property type="term" value="P:proteolysis involved in protein catabolic process"/>
    <property type="evidence" value="ECO:0007669"/>
    <property type="project" value="TreeGrafter"/>
</dbReference>
<dbReference type="InParanoid" id="F2UFI1"/>
<feature type="region of interest" description="Disordered" evidence="7">
    <location>
        <begin position="531"/>
        <end position="551"/>
    </location>
</feature>
<evidence type="ECO:0000256" key="5">
    <source>
        <dbReference type="ARBA" id="ARBA00022833"/>
    </source>
</evidence>
<feature type="compositionally biased region" description="Basic and acidic residues" evidence="7">
    <location>
        <begin position="379"/>
        <end position="391"/>
    </location>
</feature>
<keyword evidence="4" id="KW-0378">Hydrolase</keyword>
<dbReference type="STRING" id="946362.F2UFI1"/>
<dbReference type="GO" id="GO:0046872">
    <property type="term" value="F:metal ion binding"/>
    <property type="evidence" value="ECO:0007669"/>
    <property type="project" value="UniProtKB-KW"/>
</dbReference>
<dbReference type="Pfam" id="PF01435">
    <property type="entry name" value="Peptidase_M48"/>
    <property type="match status" value="1"/>
</dbReference>
<evidence type="ECO:0000256" key="3">
    <source>
        <dbReference type="ARBA" id="ARBA00022723"/>
    </source>
</evidence>
<keyword evidence="10" id="KW-1185">Reference proteome</keyword>
<evidence type="ECO:0000256" key="6">
    <source>
        <dbReference type="ARBA" id="ARBA00023049"/>
    </source>
</evidence>
<dbReference type="InterPro" id="IPR051156">
    <property type="entry name" value="Mito/Outer_Membr_Metalloprot"/>
</dbReference>
<keyword evidence="6" id="KW-0482">Metalloprotease</keyword>
<dbReference type="CDD" id="cd07331">
    <property type="entry name" value="M48C_Oma1_like"/>
    <property type="match status" value="1"/>
</dbReference>
<dbReference type="EMBL" id="GL832972">
    <property type="protein sequence ID" value="EGD75549.1"/>
    <property type="molecule type" value="Genomic_DNA"/>
</dbReference>
<feature type="compositionally biased region" description="Acidic residues" evidence="7">
    <location>
        <begin position="536"/>
        <end position="545"/>
    </location>
</feature>
<keyword evidence="5" id="KW-0862">Zinc</keyword>
<feature type="domain" description="Peptidase M48" evidence="8">
    <location>
        <begin position="162"/>
        <end position="474"/>
    </location>
</feature>
<feature type="region of interest" description="Disordered" evidence="7">
    <location>
        <begin position="316"/>
        <end position="427"/>
    </location>
</feature>